<protein>
    <submittedName>
        <fullName evidence="2">Uncharacterized protein</fullName>
    </submittedName>
</protein>
<feature type="compositionally biased region" description="Low complexity" evidence="1">
    <location>
        <begin position="1"/>
        <end position="15"/>
    </location>
</feature>
<name>A0A9Q1G050_SYNKA</name>
<reference evidence="2" key="1">
    <citation type="journal article" date="2023" name="Science">
        <title>Genome structures resolve the early diversification of teleost fishes.</title>
        <authorList>
            <person name="Parey E."/>
            <person name="Louis A."/>
            <person name="Montfort J."/>
            <person name="Bouchez O."/>
            <person name="Roques C."/>
            <person name="Iampietro C."/>
            <person name="Lluch J."/>
            <person name="Castinel A."/>
            <person name="Donnadieu C."/>
            <person name="Desvignes T."/>
            <person name="Floi Bucao C."/>
            <person name="Jouanno E."/>
            <person name="Wen M."/>
            <person name="Mejri S."/>
            <person name="Dirks R."/>
            <person name="Jansen H."/>
            <person name="Henkel C."/>
            <person name="Chen W.J."/>
            <person name="Zahm M."/>
            <person name="Cabau C."/>
            <person name="Klopp C."/>
            <person name="Thompson A.W."/>
            <person name="Robinson-Rechavi M."/>
            <person name="Braasch I."/>
            <person name="Lecointre G."/>
            <person name="Bobe J."/>
            <person name="Postlethwait J.H."/>
            <person name="Berthelot C."/>
            <person name="Roest Crollius H."/>
            <person name="Guiguen Y."/>
        </authorList>
    </citation>
    <scope>NUCLEOTIDE SEQUENCE</scope>
    <source>
        <strain evidence="2">WJC10195</strain>
    </source>
</reference>
<proteinExistence type="predicted"/>
<evidence type="ECO:0000313" key="2">
    <source>
        <dbReference type="EMBL" id="KAJ8370386.1"/>
    </source>
</evidence>
<keyword evidence="3" id="KW-1185">Reference proteome</keyword>
<feature type="region of interest" description="Disordered" evidence="1">
    <location>
        <begin position="1"/>
        <end position="23"/>
    </location>
</feature>
<evidence type="ECO:0000313" key="3">
    <source>
        <dbReference type="Proteomes" id="UP001152622"/>
    </source>
</evidence>
<sequence>MFTSSCSSTTVFSTVGQSSRADGVTGPISPAAVSVGQSFSQSVFVPEILPASRISPKSTAQGDSLSCVHLSTGGILGLLKNSYSLVQARTSESTCGTPSREDP</sequence>
<comment type="caution">
    <text evidence="2">The sequence shown here is derived from an EMBL/GenBank/DDBJ whole genome shotgun (WGS) entry which is preliminary data.</text>
</comment>
<gene>
    <name evidence="2" type="ORF">SKAU_G00104140</name>
</gene>
<accession>A0A9Q1G050</accession>
<dbReference type="Proteomes" id="UP001152622">
    <property type="component" value="Chromosome 3"/>
</dbReference>
<evidence type="ECO:0000256" key="1">
    <source>
        <dbReference type="SAM" id="MobiDB-lite"/>
    </source>
</evidence>
<organism evidence="2 3">
    <name type="scientific">Synaphobranchus kaupii</name>
    <name type="common">Kaup's arrowtooth eel</name>
    <dbReference type="NCBI Taxonomy" id="118154"/>
    <lineage>
        <taxon>Eukaryota</taxon>
        <taxon>Metazoa</taxon>
        <taxon>Chordata</taxon>
        <taxon>Craniata</taxon>
        <taxon>Vertebrata</taxon>
        <taxon>Euteleostomi</taxon>
        <taxon>Actinopterygii</taxon>
        <taxon>Neopterygii</taxon>
        <taxon>Teleostei</taxon>
        <taxon>Anguilliformes</taxon>
        <taxon>Synaphobranchidae</taxon>
        <taxon>Synaphobranchus</taxon>
    </lineage>
</organism>
<dbReference type="EMBL" id="JAINUF010000003">
    <property type="protein sequence ID" value="KAJ8370386.1"/>
    <property type="molecule type" value="Genomic_DNA"/>
</dbReference>
<dbReference type="AlphaFoldDB" id="A0A9Q1G050"/>